<reference evidence="1 2" key="1">
    <citation type="journal article" date="2024" name="G3 (Bethesda)">
        <title>Genome assembly of Hibiscus sabdariffa L. provides insights into metabolisms of medicinal natural products.</title>
        <authorList>
            <person name="Kim T."/>
        </authorList>
    </citation>
    <scope>NUCLEOTIDE SEQUENCE [LARGE SCALE GENOMIC DNA]</scope>
    <source>
        <strain evidence="1">TK-2024</strain>
        <tissue evidence="1">Old leaves</tissue>
    </source>
</reference>
<organism evidence="1 2">
    <name type="scientific">Hibiscus sabdariffa</name>
    <name type="common">roselle</name>
    <dbReference type="NCBI Taxonomy" id="183260"/>
    <lineage>
        <taxon>Eukaryota</taxon>
        <taxon>Viridiplantae</taxon>
        <taxon>Streptophyta</taxon>
        <taxon>Embryophyta</taxon>
        <taxon>Tracheophyta</taxon>
        <taxon>Spermatophyta</taxon>
        <taxon>Magnoliopsida</taxon>
        <taxon>eudicotyledons</taxon>
        <taxon>Gunneridae</taxon>
        <taxon>Pentapetalae</taxon>
        <taxon>rosids</taxon>
        <taxon>malvids</taxon>
        <taxon>Malvales</taxon>
        <taxon>Malvaceae</taxon>
        <taxon>Malvoideae</taxon>
        <taxon>Hibiscus</taxon>
    </lineage>
</organism>
<comment type="caution">
    <text evidence="1">The sequence shown here is derived from an EMBL/GenBank/DDBJ whole genome shotgun (WGS) entry which is preliminary data.</text>
</comment>
<protein>
    <submittedName>
        <fullName evidence="1">Uncharacterized protein</fullName>
    </submittedName>
</protein>
<evidence type="ECO:0000313" key="1">
    <source>
        <dbReference type="EMBL" id="KAK9026476.1"/>
    </source>
</evidence>
<gene>
    <name evidence="1" type="ORF">V6N11_039314</name>
</gene>
<accession>A0ABR2SMJ1</accession>
<dbReference type="EMBL" id="JBBPBN010000013">
    <property type="protein sequence ID" value="KAK9026476.1"/>
    <property type="molecule type" value="Genomic_DNA"/>
</dbReference>
<evidence type="ECO:0000313" key="2">
    <source>
        <dbReference type="Proteomes" id="UP001396334"/>
    </source>
</evidence>
<proteinExistence type="predicted"/>
<sequence length="99" mass="11151">MASEGVLLYHNDEHISSHIDEGQIYQASVQYAVGKDHLEVAWWGLQKMHARSGHLEVARWTLAAATGFHVNAGMQVRHELVTFMQGRQELATSRWRGGP</sequence>
<name>A0ABR2SMJ1_9ROSI</name>
<keyword evidence="2" id="KW-1185">Reference proteome</keyword>
<dbReference type="Proteomes" id="UP001396334">
    <property type="component" value="Unassembled WGS sequence"/>
</dbReference>